<dbReference type="EMBL" id="BPLR01017644">
    <property type="protein sequence ID" value="GIY93217.1"/>
    <property type="molecule type" value="Genomic_DNA"/>
</dbReference>
<gene>
    <name evidence="2" type="ORF">CEXT_531101</name>
</gene>
<keyword evidence="3" id="KW-1185">Reference proteome</keyword>
<comment type="caution">
    <text evidence="2">The sequence shown here is derived from an EMBL/GenBank/DDBJ whole genome shotgun (WGS) entry which is preliminary data.</text>
</comment>
<dbReference type="Proteomes" id="UP001054945">
    <property type="component" value="Unassembled WGS sequence"/>
</dbReference>
<protein>
    <submittedName>
        <fullName evidence="2">Uncharacterized protein</fullName>
    </submittedName>
</protein>
<reference evidence="2 3" key="1">
    <citation type="submission" date="2021-06" db="EMBL/GenBank/DDBJ databases">
        <title>Caerostris extrusa draft genome.</title>
        <authorList>
            <person name="Kono N."/>
            <person name="Arakawa K."/>
        </authorList>
    </citation>
    <scope>NUCLEOTIDE SEQUENCE [LARGE SCALE GENOMIC DNA]</scope>
</reference>
<name>A0AAV4XDE9_CAEEX</name>
<sequence>MKINPYDKVLHEASDERKEEKQLELTHKLEQQQQMKNKYLIRVKISQIIERKRLHLNVSSEDSTDEP</sequence>
<evidence type="ECO:0000313" key="3">
    <source>
        <dbReference type="Proteomes" id="UP001054945"/>
    </source>
</evidence>
<evidence type="ECO:0000313" key="2">
    <source>
        <dbReference type="EMBL" id="GIY93217.1"/>
    </source>
</evidence>
<organism evidence="2 3">
    <name type="scientific">Caerostris extrusa</name>
    <name type="common">Bark spider</name>
    <name type="synonym">Caerostris bankana</name>
    <dbReference type="NCBI Taxonomy" id="172846"/>
    <lineage>
        <taxon>Eukaryota</taxon>
        <taxon>Metazoa</taxon>
        <taxon>Ecdysozoa</taxon>
        <taxon>Arthropoda</taxon>
        <taxon>Chelicerata</taxon>
        <taxon>Arachnida</taxon>
        <taxon>Araneae</taxon>
        <taxon>Araneomorphae</taxon>
        <taxon>Entelegynae</taxon>
        <taxon>Araneoidea</taxon>
        <taxon>Araneidae</taxon>
        <taxon>Caerostris</taxon>
    </lineage>
</organism>
<proteinExistence type="predicted"/>
<evidence type="ECO:0000256" key="1">
    <source>
        <dbReference type="SAM" id="MobiDB-lite"/>
    </source>
</evidence>
<dbReference type="AlphaFoldDB" id="A0AAV4XDE9"/>
<feature type="region of interest" description="Disordered" evidence="1">
    <location>
        <begin position="1"/>
        <end position="21"/>
    </location>
</feature>
<feature type="compositionally biased region" description="Basic and acidic residues" evidence="1">
    <location>
        <begin position="8"/>
        <end position="21"/>
    </location>
</feature>
<accession>A0AAV4XDE9</accession>